<dbReference type="PROSITE" id="PS00214">
    <property type="entry name" value="FABP"/>
    <property type="match status" value="1"/>
</dbReference>
<comment type="similarity">
    <text evidence="1 3">Belongs to the calycin superfamily. Fatty-acid binding protein (FABP) family.</text>
</comment>
<feature type="domain" description="Cytosolic fatty-acid binding proteins" evidence="4">
    <location>
        <begin position="10"/>
        <end position="27"/>
    </location>
</feature>
<dbReference type="PRINTS" id="PR00178">
    <property type="entry name" value="FATTYACIDBP"/>
</dbReference>
<name>A0A7E5W9X8_TRINI</name>
<gene>
    <name evidence="6" type="primary">LOC113500420</name>
</gene>
<reference evidence="6" key="1">
    <citation type="submission" date="2025-08" db="UniProtKB">
        <authorList>
            <consortium name="RefSeq"/>
        </authorList>
    </citation>
    <scope>IDENTIFICATION</scope>
</reference>
<accession>A0A7E5W9X8</accession>
<protein>
    <submittedName>
        <fullName evidence="6">Fatty acid-binding protein, muscle-like</fullName>
    </submittedName>
</protein>
<keyword evidence="5" id="KW-1185">Reference proteome</keyword>
<dbReference type="PANTHER" id="PTHR11955">
    <property type="entry name" value="FATTY ACID BINDING PROTEIN"/>
    <property type="match status" value="1"/>
</dbReference>
<proteinExistence type="inferred from homology"/>
<evidence type="ECO:0000256" key="3">
    <source>
        <dbReference type="RuleBase" id="RU003696"/>
    </source>
</evidence>
<dbReference type="OrthoDB" id="354351at2759"/>
<keyword evidence="2" id="KW-0446">Lipid-binding</keyword>
<dbReference type="Pfam" id="PF00061">
    <property type="entry name" value="Lipocalin"/>
    <property type="match status" value="1"/>
</dbReference>
<evidence type="ECO:0000256" key="2">
    <source>
        <dbReference type="ARBA" id="ARBA00023121"/>
    </source>
</evidence>
<evidence type="ECO:0000313" key="6">
    <source>
        <dbReference type="RefSeq" id="XP_026737006.1"/>
    </source>
</evidence>
<organism evidence="5 6">
    <name type="scientific">Trichoplusia ni</name>
    <name type="common">Cabbage looper</name>
    <dbReference type="NCBI Taxonomy" id="7111"/>
    <lineage>
        <taxon>Eukaryota</taxon>
        <taxon>Metazoa</taxon>
        <taxon>Ecdysozoa</taxon>
        <taxon>Arthropoda</taxon>
        <taxon>Hexapoda</taxon>
        <taxon>Insecta</taxon>
        <taxon>Pterygota</taxon>
        <taxon>Neoptera</taxon>
        <taxon>Endopterygota</taxon>
        <taxon>Lepidoptera</taxon>
        <taxon>Glossata</taxon>
        <taxon>Ditrysia</taxon>
        <taxon>Noctuoidea</taxon>
        <taxon>Noctuidae</taxon>
        <taxon>Plusiinae</taxon>
        <taxon>Trichoplusia</taxon>
    </lineage>
</organism>
<dbReference type="AlphaFoldDB" id="A0A7E5W9X8"/>
<dbReference type="InterPro" id="IPR012674">
    <property type="entry name" value="Calycin"/>
</dbReference>
<evidence type="ECO:0000313" key="5">
    <source>
        <dbReference type="Proteomes" id="UP000322000"/>
    </source>
</evidence>
<dbReference type="KEGG" id="tnl:113500420"/>
<dbReference type="InterPro" id="IPR000463">
    <property type="entry name" value="Fatty_acid-bd"/>
</dbReference>
<sequence length="140" mass="15884">MASLEPYINVRYKLKTSENFEEYLKFIGVGILSRKTACAVSPVAVLTRDGDVYTLTMITTFRTVAFSFKFDEEFIEERPDGVKLKSLLTVDGDKLIQTQTEDNGRKSTHVRTFTPETLTVVTTAEGWEGKCVRIYEVVKN</sequence>
<dbReference type="GO" id="GO:0008289">
    <property type="term" value="F:lipid binding"/>
    <property type="evidence" value="ECO:0007669"/>
    <property type="project" value="UniProtKB-KW"/>
</dbReference>
<dbReference type="GeneID" id="113500420"/>
<keyword evidence="3" id="KW-0813">Transport</keyword>
<dbReference type="RefSeq" id="XP_026737006.1">
    <property type="nucleotide sequence ID" value="XM_026881205.1"/>
</dbReference>
<dbReference type="Gene3D" id="2.40.128.20">
    <property type="match status" value="1"/>
</dbReference>
<dbReference type="InterPro" id="IPR000566">
    <property type="entry name" value="Lipocln_cytosolic_FA-bd_dom"/>
</dbReference>
<dbReference type="Proteomes" id="UP000322000">
    <property type="component" value="Chromosome 1"/>
</dbReference>
<evidence type="ECO:0000259" key="4">
    <source>
        <dbReference type="PROSITE" id="PS00214"/>
    </source>
</evidence>
<dbReference type="InParanoid" id="A0A7E5W9X8"/>
<dbReference type="InterPro" id="IPR031259">
    <property type="entry name" value="ILBP"/>
</dbReference>
<evidence type="ECO:0000256" key="1">
    <source>
        <dbReference type="ARBA" id="ARBA00008390"/>
    </source>
</evidence>
<dbReference type="SUPFAM" id="SSF50814">
    <property type="entry name" value="Lipocalins"/>
    <property type="match status" value="1"/>
</dbReference>